<accession>A0A8J2JDG3</accession>
<evidence type="ECO:0000313" key="4">
    <source>
        <dbReference type="Proteomes" id="UP000708208"/>
    </source>
</evidence>
<proteinExistence type="predicted"/>
<comment type="caution">
    <text evidence="3">The sequence shown here is derived from an EMBL/GenBank/DDBJ whole genome shotgun (WGS) entry which is preliminary data.</text>
</comment>
<dbReference type="GO" id="GO:0004568">
    <property type="term" value="F:chitinase activity"/>
    <property type="evidence" value="ECO:0007669"/>
    <property type="project" value="TreeGrafter"/>
</dbReference>
<organism evidence="3 4">
    <name type="scientific">Allacma fusca</name>
    <dbReference type="NCBI Taxonomy" id="39272"/>
    <lineage>
        <taxon>Eukaryota</taxon>
        <taxon>Metazoa</taxon>
        <taxon>Ecdysozoa</taxon>
        <taxon>Arthropoda</taxon>
        <taxon>Hexapoda</taxon>
        <taxon>Collembola</taxon>
        <taxon>Symphypleona</taxon>
        <taxon>Sminthuridae</taxon>
        <taxon>Allacma</taxon>
    </lineage>
</organism>
<name>A0A8J2JDG3_9HEXA</name>
<feature type="chain" id="PRO_5035323197" description="GH18 domain-containing protein" evidence="1">
    <location>
        <begin position="24"/>
        <end position="389"/>
    </location>
</feature>
<protein>
    <recommendedName>
        <fullName evidence="2">GH18 domain-containing protein</fullName>
    </recommendedName>
</protein>
<evidence type="ECO:0000259" key="2">
    <source>
        <dbReference type="PROSITE" id="PS51910"/>
    </source>
</evidence>
<dbReference type="GO" id="GO:0008061">
    <property type="term" value="F:chitin binding"/>
    <property type="evidence" value="ECO:0007669"/>
    <property type="project" value="InterPro"/>
</dbReference>
<dbReference type="PROSITE" id="PS51910">
    <property type="entry name" value="GH18_2"/>
    <property type="match status" value="1"/>
</dbReference>
<dbReference type="GO" id="GO:0006032">
    <property type="term" value="P:chitin catabolic process"/>
    <property type="evidence" value="ECO:0007669"/>
    <property type="project" value="TreeGrafter"/>
</dbReference>
<dbReference type="InterPro" id="IPR001223">
    <property type="entry name" value="Glyco_hydro18_cat"/>
</dbReference>
<dbReference type="PANTHER" id="PTHR11177">
    <property type="entry name" value="CHITINASE"/>
    <property type="match status" value="1"/>
</dbReference>
<dbReference type="GO" id="GO:0005576">
    <property type="term" value="C:extracellular region"/>
    <property type="evidence" value="ECO:0007669"/>
    <property type="project" value="TreeGrafter"/>
</dbReference>
<dbReference type="OrthoDB" id="73875at2759"/>
<dbReference type="GO" id="GO:0005975">
    <property type="term" value="P:carbohydrate metabolic process"/>
    <property type="evidence" value="ECO:0007669"/>
    <property type="project" value="InterPro"/>
</dbReference>
<evidence type="ECO:0000313" key="3">
    <source>
        <dbReference type="EMBL" id="CAG7717551.1"/>
    </source>
</evidence>
<dbReference type="PANTHER" id="PTHR11177:SF144">
    <property type="entry name" value="CHITINASE 5"/>
    <property type="match status" value="1"/>
</dbReference>
<dbReference type="EMBL" id="CAJVCH010046804">
    <property type="protein sequence ID" value="CAG7717551.1"/>
    <property type="molecule type" value="Genomic_DNA"/>
</dbReference>
<dbReference type="InterPro" id="IPR050314">
    <property type="entry name" value="Glycosyl_Hydrlase_18"/>
</dbReference>
<dbReference type="Pfam" id="PF00704">
    <property type="entry name" value="Glyco_hydro_18"/>
    <property type="match status" value="1"/>
</dbReference>
<dbReference type="SMART" id="SM00636">
    <property type="entry name" value="Glyco_18"/>
    <property type="match status" value="1"/>
</dbReference>
<reference evidence="3" key="1">
    <citation type="submission" date="2021-06" db="EMBL/GenBank/DDBJ databases">
        <authorList>
            <person name="Hodson N. C."/>
            <person name="Mongue J. A."/>
            <person name="Jaron S. K."/>
        </authorList>
    </citation>
    <scope>NUCLEOTIDE SEQUENCE</scope>
</reference>
<gene>
    <name evidence="3" type="ORF">AFUS01_LOCUS7007</name>
</gene>
<evidence type="ECO:0000256" key="1">
    <source>
        <dbReference type="SAM" id="SignalP"/>
    </source>
</evidence>
<dbReference type="AlphaFoldDB" id="A0A8J2JDG3"/>
<keyword evidence="1" id="KW-0732">Signal</keyword>
<keyword evidence="4" id="KW-1185">Reference proteome</keyword>
<sequence>MGFLKLWLSSAALLFLGLQLTQAAEVKGKIVCYYGSWANVDSIIPGDKCTHVIYSFIGLDDKTWRYKFLDGDDNWTRSRLRQFLTLKTKFPGTKFHIAIGGGSEGSDKYSRMAEVASRRQTFVQSIVEFLREYQFDGADVDWEYPGADWVGGRPIDKQTFPLLIQELRTAFNTIGRPLEITMAVTISEYILGLGYDVPKFCHNVDAVHLMVYDLRGPWDEYADVHSAIHGRPNDREDYRNYNLDYGGPLWNRLGCPAHKLIVGVPFYGHELVVRGENKPGAAINQDASYNLPDAGYITYATLCKRLTDNTWKKTFDNEVGCPYMQKGSSFLGYDDVQSLRLKTDWIKSHRFGGAMVWAIEEDDHNGNCGPKAPLISTLYDNLKDYYVST</sequence>
<dbReference type="InterPro" id="IPR011583">
    <property type="entry name" value="Chitinase_II/V-like_cat"/>
</dbReference>
<dbReference type="Proteomes" id="UP000708208">
    <property type="component" value="Unassembled WGS sequence"/>
</dbReference>
<feature type="domain" description="GH18" evidence="2">
    <location>
        <begin position="28"/>
        <end position="385"/>
    </location>
</feature>
<feature type="signal peptide" evidence="1">
    <location>
        <begin position="1"/>
        <end position="23"/>
    </location>
</feature>